<keyword evidence="1" id="KW-1133">Transmembrane helix</keyword>
<evidence type="ECO:0000256" key="1">
    <source>
        <dbReference type="SAM" id="Phobius"/>
    </source>
</evidence>
<accession>A0A8T4GVJ2</accession>
<name>A0A8T4GVJ2_9EURY</name>
<feature type="transmembrane region" description="Helical" evidence="1">
    <location>
        <begin position="55"/>
        <end position="72"/>
    </location>
</feature>
<dbReference type="RefSeq" id="WP_209491213.1">
    <property type="nucleotide sequence ID" value="NZ_JAGGLC010000003.1"/>
</dbReference>
<proteinExistence type="predicted"/>
<feature type="transmembrane region" description="Helical" evidence="1">
    <location>
        <begin position="121"/>
        <end position="143"/>
    </location>
</feature>
<keyword evidence="3" id="KW-1185">Reference proteome</keyword>
<sequence>MPSRDAPPSPRQAVVAAVQWALALGFVVDSAVDLLTGYSALTGLTGSGALPPSDQWLYAAPAAALVGAVLGYRWLTEGFGSRSVSAHRRRVRFVVAFLAAVLVGSLGLLVTAAWLGPLGTAQGLVVGAAFDLAPLAVAGVAGYRPEWLPSPRTPAGL</sequence>
<evidence type="ECO:0000313" key="3">
    <source>
        <dbReference type="Proteomes" id="UP000823736"/>
    </source>
</evidence>
<dbReference type="AlphaFoldDB" id="A0A8T4GVJ2"/>
<feature type="transmembrane region" description="Helical" evidence="1">
    <location>
        <begin position="93"/>
        <end position="115"/>
    </location>
</feature>
<dbReference type="Proteomes" id="UP000823736">
    <property type="component" value="Unassembled WGS sequence"/>
</dbReference>
<comment type="caution">
    <text evidence="2">The sequence shown here is derived from an EMBL/GenBank/DDBJ whole genome shotgun (WGS) entry which is preliminary data.</text>
</comment>
<protein>
    <submittedName>
        <fullName evidence="2">Uncharacterized protein</fullName>
    </submittedName>
</protein>
<keyword evidence="1" id="KW-0472">Membrane</keyword>
<organism evidence="2 3">
    <name type="scientific">Halolamina salifodinae</name>
    <dbReference type="NCBI Taxonomy" id="1202767"/>
    <lineage>
        <taxon>Archaea</taxon>
        <taxon>Methanobacteriati</taxon>
        <taxon>Methanobacteriota</taxon>
        <taxon>Stenosarchaea group</taxon>
        <taxon>Halobacteria</taxon>
        <taxon>Halobacteriales</taxon>
        <taxon>Haloferacaceae</taxon>
    </lineage>
</organism>
<dbReference type="EMBL" id="JAGGLC010000003">
    <property type="protein sequence ID" value="MBP1986919.1"/>
    <property type="molecule type" value="Genomic_DNA"/>
</dbReference>
<evidence type="ECO:0000313" key="2">
    <source>
        <dbReference type="EMBL" id="MBP1986919.1"/>
    </source>
</evidence>
<reference evidence="2" key="1">
    <citation type="submission" date="2021-03" db="EMBL/GenBank/DDBJ databases">
        <title>Genomic Encyclopedia of Type Strains, Phase IV (KMG-IV): sequencing the most valuable type-strain genomes for metagenomic binning, comparative biology and taxonomic classification.</title>
        <authorList>
            <person name="Goeker M."/>
        </authorList>
    </citation>
    <scope>NUCLEOTIDE SEQUENCE</scope>
    <source>
        <strain evidence="2">DSM 26232</strain>
    </source>
</reference>
<keyword evidence="1" id="KW-0812">Transmembrane</keyword>
<gene>
    <name evidence="2" type="ORF">J2753_001417</name>
</gene>